<evidence type="ECO:0000256" key="2">
    <source>
        <dbReference type="ARBA" id="ARBA00022448"/>
    </source>
</evidence>
<accession>A0A1Q5Q3B4</accession>
<keyword evidence="3 4" id="KW-0592">Phosphate transport</keyword>
<evidence type="ECO:0000259" key="7">
    <source>
        <dbReference type="Pfam" id="PF12849"/>
    </source>
</evidence>
<gene>
    <name evidence="8" type="ORF">BSZ39_05030</name>
</gene>
<dbReference type="PANTHER" id="PTHR42996">
    <property type="entry name" value="PHOSPHATE-BINDING PROTEIN PSTS"/>
    <property type="match status" value="1"/>
</dbReference>
<feature type="region of interest" description="Disordered" evidence="5">
    <location>
        <begin position="28"/>
        <end position="51"/>
    </location>
</feature>
<protein>
    <recommendedName>
        <fullName evidence="4">Phosphate-binding protein</fullName>
    </recommendedName>
</protein>
<proteinExistence type="inferred from homology"/>
<dbReference type="Pfam" id="PF12849">
    <property type="entry name" value="PBP_like_2"/>
    <property type="match status" value="1"/>
</dbReference>
<dbReference type="PANTHER" id="PTHR42996:SF1">
    <property type="entry name" value="PHOSPHATE-BINDING PROTEIN PSTS"/>
    <property type="match status" value="1"/>
</dbReference>
<evidence type="ECO:0000313" key="9">
    <source>
        <dbReference type="Proteomes" id="UP000185628"/>
    </source>
</evidence>
<evidence type="ECO:0000256" key="3">
    <source>
        <dbReference type="ARBA" id="ARBA00022592"/>
    </source>
</evidence>
<evidence type="ECO:0000256" key="1">
    <source>
        <dbReference type="ARBA" id="ARBA00008725"/>
    </source>
</evidence>
<name>A0A1Q5Q3B4_9ACTO</name>
<feature type="chain" id="PRO_5039363720" description="Phosphate-binding protein" evidence="6">
    <location>
        <begin position="26"/>
        <end position="376"/>
    </location>
</feature>
<dbReference type="GO" id="GO:0035435">
    <property type="term" value="P:phosphate ion transmembrane transport"/>
    <property type="evidence" value="ECO:0007669"/>
    <property type="project" value="InterPro"/>
</dbReference>
<dbReference type="STRING" id="208480.SAMN02910418_00587"/>
<keyword evidence="6" id="KW-0732">Signal</keyword>
<dbReference type="Proteomes" id="UP000185628">
    <property type="component" value="Unassembled WGS sequence"/>
</dbReference>
<sequence>MRHGNRRFTAITAASFLALSLAACGSDEAVKSPSSDAKTDSDAKTSESSGAAISGSIAGAGASSQESAMKAWVAEFQGKNSGATIAYDPVGSGAGIEQFIGEKVQWAGSDAALEGDEVAAAEKRCGAPALNLPMYISPVAVIFNLEGVKDLNLKAETIAKIFSGDITKWNDPAIAADNPDVQLPDLAITPVHRADKSGTTENFTDYLHAAAPEAWPHEPDKSWPISGGESGDKTAGLVDVVNRSQGAIGYADASQAGSLGTVALETAEGFVKFSAKTAAAAVDKAKPAEGASDTNLPLVLDRKPESKEAYPLVLVTYEIACSTYKNADEGNLVKAFLKYVASDEGQKAAANAAGSAPLSAEMSAKVTAAIDSIKAG</sequence>
<dbReference type="GO" id="GO:0042301">
    <property type="term" value="F:phosphate ion binding"/>
    <property type="evidence" value="ECO:0007669"/>
    <property type="project" value="InterPro"/>
</dbReference>
<dbReference type="InterPro" id="IPR050962">
    <property type="entry name" value="Phosphate-bind_PstS"/>
</dbReference>
<dbReference type="PIRSF" id="PIRSF002756">
    <property type="entry name" value="PstS"/>
    <property type="match status" value="1"/>
</dbReference>
<organism evidence="8 9">
    <name type="scientific">Bowdeniella nasicola</name>
    <dbReference type="NCBI Taxonomy" id="208480"/>
    <lineage>
        <taxon>Bacteria</taxon>
        <taxon>Bacillati</taxon>
        <taxon>Actinomycetota</taxon>
        <taxon>Actinomycetes</taxon>
        <taxon>Actinomycetales</taxon>
        <taxon>Actinomycetaceae</taxon>
        <taxon>Bowdeniella</taxon>
    </lineage>
</organism>
<dbReference type="EMBL" id="MQVR01000021">
    <property type="protein sequence ID" value="OKL54265.1"/>
    <property type="molecule type" value="Genomic_DNA"/>
</dbReference>
<reference evidence="9" key="1">
    <citation type="submission" date="2016-12" db="EMBL/GenBank/DDBJ databases">
        <authorList>
            <person name="Meng X."/>
        </authorList>
    </citation>
    <scope>NUCLEOTIDE SEQUENCE [LARGE SCALE GENOMIC DNA]</scope>
    <source>
        <strain evidence="9">DSM 19116</strain>
    </source>
</reference>
<dbReference type="GO" id="GO:0043190">
    <property type="term" value="C:ATP-binding cassette (ABC) transporter complex"/>
    <property type="evidence" value="ECO:0007669"/>
    <property type="project" value="InterPro"/>
</dbReference>
<feature type="domain" description="PBP" evidence="7">
    <location>
        <begin position="48"/>
        <end position="344"/>
    </location>
</feature>
<keyword evidence="2 4" id="KW-0813">Transport</keyword>
<evidence type="ECO:0000256" key="4">
    <source>
        <dbReference type="PIRNR" id="PIRNR002756"/>
    </source>
</evidence>
<evidence type="ECO:0000256" key="6">
    <source>
        <dbReference type="SAM" id="SignalP"/>
    </source>
</evidence>
<dbReference type="CDD" id="cd13565">
    <property type="entry name" value="PBP2_PstS"/>
    <property type="match status" value="1"/>
</dbReference>
<dbReference type="RefSeq" id="WP_073716287.1">
    <property type="nucleotide sequence ID" value="NZ_MQVR01000021.1"/>
</dbReference>
<dbReference type="NCBIfam" id="TIGR00975">
    <property type="entry name" value="3a0107s03"/>
    <property type="match status" value="1"/>
</dbReference>
<feature type="signal peptide" evidence="6">
    <location>
        <begin position="1"/>
        <end position="25"/>
    </location>
</feature>
<comment type="caution">
    <text evidence="8">The sequence shown here is derived from an EMBL/GenBank/DDBJ whole genome shotgun (WGS) entry which is preliminary data.</text>
</comment>
<dbReference type="PROSITE" id="PS51257">
    <property type="entry name" value="PROKAR_LIPOPROTEIN"/>
    <property type="match status" value="1"/>
</dbReference>
<dbReference type="SUPFAM" id="SSF53850">
    <property type="entry name" value="Periplasmic binding protein-like II"/>
    <property type="match status" value="1"/>
</dbReference>
<keyword evidence="9" id="KW-1185">Reference proteome</keyword>
<dbReference type="InterPro" id="IPR024370">
    <property type="entry name" value="PBP_domain"/>
</dbReference>
<dbReference type="OrthoDB" id="9801510at2"/>
<dbReference type="InterPro" id="IPR005673">
    <property type="entry name" value="ABC_phos-bd_PstS"/>
</dbReference>
<evidence type="ECO:0000256" key="5">
    <source>
        <dbReference type="SAM" id="MobiDB-lite"/>
    </source>
</evidence>
<evidence type="ECO:0000313" key="8">
    <source>
        <dbReference type="EMBL" id="OKL54265.1"/>
    </source>
</evidence>
<dbReference type="Gene3D" id="3.40.190.10">
    <property type="entry name" value="Periplasmic binding protein-like II"/>
    <property type="match status" value="2"/>
</dbReference>
<comment type="similarity">
    <text evidence="1 4">Belongs to the PstS family.</text>
</comment>
<dbReference type="AlphaFoldDB" id="A0A1Q5Q3B4"/>